<comment type="subunit">
    <text evidence="4">Part of the 50S ribosomal subunit.</text>
</comment>
<dbReference type="AlphaFoldDB" id="A0A2H0BHP9"/>
<dbReference type="GO" id="GO:0017148">
    <property type="term" value="P:negative regulation of translation"/>
    <property type="evidence" value="ECO:0007669"/>
    <property type="project" value="TreeGrafter"/>
</dbReference>
<evidence type="ECO:0000256" key="3">
    <source>
        <dbReference type="ARBA" id="ARBA00023274"/>
    </source>
</evidence>
<protein>
    <recommendedName>
        <fullName evidence="4">Large ribosomal subunit protein uL13</fullName>
    </recommendedName>
</protein>
<dbReference type="GO" id="GO:0006412">
    <property type="term" value="P:translation"/>
    <property type="evidence" value="ECO:0007669"/>
    <property type="project" value="UniProtKB-UniRule"/>
</dbReference>
<reference evidence="5 6" key="1">
    <citation type="submission" date="2017-09" db="EMBL/GenBank/DDBJ databases">
        <title>Depth-based differentiation of microbial function through sediment-hosted aquifers and enrichment of novel symbionts in the deep terrestrial subsurface.</title>
        <authorList>
            <person name="Probst A.J."/>
            <person name="Ladd B."/>
            <person name="Jarett J.K."/>
            <person name="Geller-Mcgrath D.E."/>
            <person name="Sieber C.M."/>
            <person name="Emerson J.B."/>
            <person name="Anantharaman K."/>
            <person name="Thomas B.C."/>
            <person name="Malmstrom R."/>
            <person name="Stieglmeier M."/>
            <person name="Klingl A."/>
            <person name="Woyke T."/>
            <person name="Ryan C.M."/>
            <person name="Banfield J.F."/>
        </authorList>
    </citation>
    <scope>NUCLEOTIDE SEQUENCE [LARGE SCALE GENOMIC DNA]</scope>
    <source>
        <strain evidence="5">CG22_combo_CG10-13_8_21_14_all_45_10</strain>
    </source>
</reference>
<comment type="function">
    <text evidence="4">This protein is one of the early assembly proteins of the 50S ribosomal subunit, although it is not seen to bind rRNA by itself. It is important during the early stages of 50S assembly.</text>
</comment>
<dbReference type="EMBL" id="PCSV01000017">
    <property type="protein sequence ID" value="PIP57202.1"/>
    <property type="molecule type" value="Genomic_DNA"/>
</dbReference>
<dbReference type="GO" id="GO:1990904">
    <property type="term" value="C:ribonucleoprotein complex"/>
    <property type="evidence" value="ECO:0007669"/>
    <property type="project" value="UniProtKB-KW"/>
</dbReference>
<dbReference type="PANTHER" id="PTHR11545:SF2">
    <property type="entry name" value="LARGE RIBOSOMAL SUBUNIT PROTEIN UL13M"/>
    <property type="match status" value="1"/>
</dbReference>
<dbReference type="PANTHER" id="PTHR11545">
    <property type="entry name" value="RIBOSOMAL PROTEIN L13"/>
    <property type="match status" value="1"/>
</dbReference>
<gene>
    <name evidence="4" type="primary">rplM</name>
    <name evidence="5" type="ORF">COX04_00625</name>
</gene>
<evidence type="ECO:0000313" key="6">
    <source>
        <dbReference type="Proteomes" id="UP000230759"/>
    </source>
</evidence>
<dbReference type="Proteomes" id="UP000230759">
    <property type="component" value="Unassembled WGS sequence"/>
</dbReference>
<keyword evidence="3 4" id="KW-0687">Ribonucleoprotein</keyword>
<dbReference type="InterPro" id="IPR005822">
    <property type="entry name" value="Ribosomal_uL13"/>
</dbReference>
<sequence>MKTYQPKAKEVNRTWHQVDAKGQILGRLATQIATFLTGKHKVNYSSHLDSGDYVVVVNAGEIELTGRKKEQKLYRSHSGYPGGFKEVTFAKMNKEKPTEVIRHAVAGMLPDNRLKKDRLARLKIFAHGKEN</sequence>
<evidence type="ECO:0000256" key="4">
    <source>
        <dbReference type="HAMAP-Rule" id="MF_01366"/>
    </source>
</evidence>
<comment type="caution">
    <text evidence="5">The sequence shown here is derived from an EMBL/GenBank/DDBJ whole genome shotgun (WGS) entry which is preliminary data.</text>
</comment>
<dbReference type="Pfam" id="PF00572">
    <property type="entry name" value="Ribosomal_L13"/>
    <property type="match status" value="1"/>
</dbReference>
<dbReference type="GO" id="GO:0005840">
    <property type="term" value="C:ribosome"/>
    <property type="evidence" value="ECO:0007669"/>
    <property type="project" value="UniProtKB-KW"/>
</dbReference>
<dbReference type="Gene3D" id="3.90.1180.10">
    <property type="entry name" value="Ribosomal protein L13"/>
    <property type="match status" value="1"/>
</dbReference>
<name>A0A2H0BHP9_9BACT</name>
<keyword evidence="2 4" id="KW-0689">Ribosomal protein</keyword>
<dbReference type="SUPFAM" id="SSF52161">
    <property type="entry name" value="Ribosomal protein L13"/>
    <property type="match status" value="1"/>
</dbReference>
<proteinExistence type="inferred from homology"/>
<organism evidence="5 6">
    <name type="scientific">Candidatus Woesebacteria bacterium CG22_combo_CG10-13_8_21_14_all_45_10</name>
    <dbReference type="NCBI Taxonomy" id="1975060"/>
    <lineage>
        <taxon>Bacteria</taxon>
        <taxon>Candidatus Woeseibacteriota</taxon>
    </lineage>
</organism>
<accession>A0A2H0BHP9</accession>
<evidence type="ECO:0000256" key="2">
    <source>
        <dbReference type="ARBA" id="ARBA00022980"/>
    </source>
</evidence>
<dbReference type="NCBIfam" id="TIGR01066">
    <property type="entry name" value="rplM_bact"/>
    <property type="match status" value="1"/>
</dbReference>
<dbReference type="CDD" id="cd00392">
    <property type="entry name" value="Ribosomal_L13"/>
    <property type="match status" value="1"/>
</dbReference>
<evidence type="ECO:0000313" key="5">
    <source>
        <dbReference type="EMBL" id="PIP57202.1"/>
    </source>
</evidence>
<dbReference type="PIRSF" id="PIRSF002181">
    <property type="entry name" value="Ribosomal_L13"/>
    <property type="match status" value="1"/>
</dbReference>
<dbReference type="GO" id="GO:0003735">
    <property type="term" value="F:structural constituent of ribosome"/>
    <property type="evidence" value="ECO:0007669"/>
    <property type="project" value="InterPro"/>
</dbReference>
<dbReference type="HAMAP" id="MF_01366">
    <property type="entry name" value="Ribosomal_uL13"/>
    <property type="match status" value="1"/>
</dbReference>
<comment type="similarity">
    <text evidence="1 4">Belongs to the universal ribosomal protein uL13 family.</text>
</comment>
<dbReference type="GO" id="GO:0003729">
    <property type="term" value="F:mRNA binding"/>
    <property type="evidence" value="ECO:0007669"/>
    <property type="project" value="TreeGrafter"/>
</dbReference>
<dbReference type="InterPro" id="IPR005823">
    <property type="entry name" value="Ribosomal_uL13_bac-type"/>
</dbReference>
<evidence type="ECO:0000256" key="1">
    <source>
        <dbReference type="ARBA" id="ARBA00006227"/>
    </source>
</evidence>
<dbReference type="InterPro" id="IPR036899">
    <property type="entry name" value="Ribosomal_uL13_sf"/>
</dbReference>